<proteinExistence type="predicted"/>
<dbReference type="InterPro" id="IPR003594">
    <property type="entry name" value="HATPase_dom"/>
</dbReference>
<dbReference type="RefSeq" id="WP_380724348.1">
    <property type="nucleotide sequence ID" value="NZ_JBHTLK010000083.1"/>
</dbReference>
<keyword evidence="3" id="KW-0597">Phosphoprotein</keyword>
<dbReference type="InterPro" id="IPR050482">
    <property type="entry name" value="Sensor_HK_TwoCompSys"/>
</dbReference>
<keyword evidence="10" id="KW-0812">Transmembrane</keyword>
<evidence type="ECO:0000256" key="2">
    <source>
        <dbReference type="ARBA" id="ARBA00012438"/>
    </source>
</evidence>
<feature type="transmembrane region" description="Helical" evidence="10">
    <location>
        <begin position="42"/>
        <end position="60"/>
    </location>
</feature>
<keyword evidence="10" id="KW-1133">Transmembrane helix</keyword>
<evidence type="ECO:0000256" key="7">
    <source>
        <dbReference type="ARBA" id="ARBA00022840"/>
    </source>
</evidence>
<dbReference type="Gene3D" id="1.20.5.1930">
    <property type="match status" value="1"/>
</dbReference>
<dbReference type="InterPro" id="IPR036890">
    <property type="entry name" value="HATPase_C_sf"/>
</dbReference>
<keyword evidence="6 13" id="KW-0418">Kinase</keyword>
<dbReference type="EC" id="2.7.13.3" evidence="2"/>
<dbReference type="GO" id="GO:0016301">
    <property type="term" value="F:kinase activity"/>
    <property type="evidence" value="ECO:0007669"/>
    <property type="project" value="UniProtKB-KW"/>
</dbReference>
<feature type="transmembrane region" description="Helical" evidence="10">
    <location>
        <begin position="152"/>
        <end position="171"/>
    </location>
</feature>
<dbReference type="PANTHER" id="PTHR24421:SF10">
    <property type="entry name" value="NITRATE_NITRITE SENSOR PROTEIN NARQ"/>
    <property type="match status" value="1"/>
</dbReference>
<name>A0ABW3QVR3_9PSEU</name>
<keyword evidence="10" id="KW-0472">Membrane</keyword>
<feature type="transmembrane region" description="Helical" evidence="10">
    <location>
        <begin position="67"/>
        <end position="90"/>
    </location>
</feature>
<keyword evidence="8" id="KW-0902">Two-component regulatory system</keyword>
<dbReference type="Pfam" id="PF02518">
    <property type="entry name" value="HATPase_c"/>
    <property type="match status" value="1"/>
</dbReference>
<feature type="domain" description="Signal transduction histidine kinase subgroup 3 dimerisation and phosphoacceptor" evidence="12">
    <location>
        <begin position="207"/>
        <end position="272"/>
    </location>
</feature>
<evidence type="ECO:0000256" key="6">
    <source>
        <dbReference type="ARBA" id="ARBA00022777"/>
    </source>
</evidence>
<dbReference type="InterPro" id="IPR011712">
    <property type="entry name" value="Sig_transdc_His_kin_sub3_dim/P"/>
</dbReference>
<comment type="caution">
    <text evidence="13">The sequence shown here is derived from an EMBL/GenBank/DDBJ whole genome shotgun (WGS) entry which is preliminary data.</text>
</comment>
<feature type="transmembrane region" description="Helical" evidence="10">
    <location>
        <begin position="123"/>
        <end position="140"/>
    </location>
</feature>
<dbReference type="Gene3D" id="3.30.565.10">
    <property type="entry name" value="Histidine kinase-like ATPase, C-terminal domain"/>
    <property type="match status" value="1"/>
</dbReference>
<dbReference type="EMBL" id="JBHTLK010000083">
    <property type="protein sequence ID" value="MFD1148932.1"/>
    <property type="molecule type" value="Genomic_DNA"/>
</dbReference>
<evidence type="ECO:0000256" key="1">
    <source>
        <dbReference type="ARBA" id="ARBA00000085"/>
    </source>
</evidence>
<dbReference type="Proteomes" id="UP001597168">
    <property type="component" value="Unassembled WGS sequence"/>
</dbReference>
<comment type="catalytic activity">
    <reaction evidence="1">
        <text>ATP + protein L-histidine = ADP + protein N-phospho-L-histidine.</text>
        <dbReference type="EC" id="2.7.13.3"/>
    </reaction>
</comment>
<evidence type="ECO:0000256" key="8">
    <source>
        <dbReference type="ARBA" id="ARBA00023012"/>
    </source>
</evidence>
<feature type="domain" description="Histidine kinase/HSP90-like ATPase" evidence="11">
    <location>
        <begin position="327"/>
        <end position="413"/>
    </location>
</feature>
<evidence type="ECO:0000313" key="14">
    <source>
        <dbReference type="Proteomes" id="UP001597168"/>
    </source>
</evidence>
<feature type="transmembrane region" description="Helical" evidence="10">
    <location>
        <begin position="444"/>
        <end position="467"/>
    </location>
</feature>
<dbReference type="SUPFAM" id="SSF55874">
    <property type="entry name" value="ATPase domain of HSP90 chaperone/DNA topoisomerase II/histidine kinase"/>
    <property type="match status" value="1"/>
</dbReference>
<feature type="compositionally biased region" description="Basic and acidic residues" evidence="9">
    <location>
        <begin position="270"/>
        <end position="280"/>
    </location>
</feature>
<feature type="region of interest" description="Disordered" evidence="9">
    <location>
        <begin position="498"/>
        <end position="518"/>
    </location>
</feature>
<keyword evidence="4" id="KW-0808">Transferase</keyword>
<feature type="region of interest" description="Disordered" evidence="9">
    <location>
        <begin position="416"/>
        <end position="439"/>
    </location>
</feature>
<feature type="region of interest" description="Disordered" evidence="9">
    <location>
        <begin position="270"/>
        <end position="290"/>
    </location>
</feature>
<keyword evidence="14" id="KW-1185">Reference proteome</keyword>
<evidence type="ECO:0000313" key="13">
    <source>
        <dbReference type="EMBL" id="MFD1148932.1"/>
    </source>
</evidence>
<evidence type="ECO:0000256" key="9">
    <source>
        <dbReference type="SAM" id="MobiDB-lite"/>
    </source>
</evidence>
<accession>A0ABW3QVR3</accession>
<dbReference type="CDD" id="cd16917">
    <property type="entry name" value="HATPase_UhpB-NarQ-NarX-like"/>
    <property type="match status" value="1"/>
</dbReference>
<evidence type="ECO:0000256" key="5">
    <source>
        <dbReference type="ARBA" id="ARBA00022741"/>
    </source>
</evidence>
<sequence>MTSVVQRLRPALPDFREAPAAFLRTHAERLGDVTRWRVGREVLAVLVLLGLDVFPGWLAGDWELSGWVLAAVGAGYVALYLSRLLFPALALLAGTWVVFSAEHGGIALVIMLSYAAGYRIAPWQRALITAVVALALHMLAWDVSSPGLSGPFGFWVMLTVYGMVVALPFLVGRYAAQRNALVAALQEREERVVRERRMVSRQVRLRERNRIAQDMHDSLGHRLSLISVHAGALALDGDLGDRQREAVQVLRTAALTAMEELRGVIGVLRRDEEPEEDQARRTTVGGPDNRTVDAIDELVDGARRAGVRVSLVRGGQAVPLPAKVSHAAYRIAQEGLTNANKHAPGASVQVTVKYEPDALVVEVRNNPPRAKLPKGAGFGLVGLGERVRLAGGMLHVGELPTGGFRIAAVLPYEDTAAAGDEPSDDEPLDGEPAGPAKPTGIRKWAGVGSILLAGIVVIVVVGGYTWLGTQPVTKVVSDELYDSVSVGQAESEVLARLPGGAEPPLGDIRSDSAPEPSGARCEYRVADRQTYSSRATRIVRFCFADGKLVEKNTHLQGM</sequence>
<organism evidence="13 14">
    <name type="scientific">Saccharothrix hoggarensis</name>
    <dbReference type="NCBI Taxonomy" id="913853"/>
    <lineage>
        <taxon>Bacteria</taxon>
        <taxon>Bacillati</taxon>
        <taxon>Actinomycetota</taxon>
        <taxon>Actinomycetes</taxon>
        <taxon>Pseudonocardiales</taxon>
        <taxon>Pseudonocardiaceae</taxon>
        <taxon>Saccharothrix</taxon>
    </lineage>
</organism>
<evidence type="ECO:0000259" key="11">
    <source>
        <dbReference type="Pfam" id="PF02518"/>
    </source>
</evidence>
<evidence type="ECO:0000256" key="3">
    <source>
        <dbReference type="ARBA" id="ARBA00022553"/>
    </source>
</evidence>
<evidence type="ECO:0000256" key="4">
    <source>
        <dbReference type="ARBA" id="ARBA00022679"/>
    </source>
</evidence>
<reference evidence="14" key="1">
    <citation type="journal article" date="2019" name="Int. J. Syst. Evol. Microbiol.">
        <title>The Global Catalogue of Microorganisms (GCM) 10K type strain sequencing project: providing services to taxonomists for standard genome sequencing and annotation.</title>
        <authorList>
            <consortium name="The Broad Institute Genomics Platform"/>
            <consortium name="The Broad Institute Genome Sequencing Center for Infectious Disease"/>
            <person name="Wu L."/>
            <person name="Ma J."/>
        </authorList>
    </citation>
    <scope>NUCLEOTIDE SEQUENCE [LARGE SCALE GENOMIC DNA]</scope>
    <source>
        <strain evidence="14">CCUG 60214</strain>
    </source>
</reference>
<evidence type="ECO:0000256" key="10">
    <source>
        <dbReference type="SAM" id="Phobius"/>
    </source>
</evidence>
<gene>
    <name evidence="13" type="ORF">ACFQ3T_17515</name>
</gene>
<protein>
    <recommendedName>
        <fullName evidence="2">histidine kinase</fullName>
        <ecNumber evidence="2">2.7.13.3</ecNumber>
    </recommendedName>
</protein>
<keyword evidence="5" id="KW-0547">Nucleotide-binding</keyword>
<dbReference type="Pfam" id="PF07730">
    <property type="entry name" value="HisKA_3"/>
    <property type="match status" value="1"/>
</dbReference>
<dbReference type="PANTHER" id="PTHR24421">
    <property type="entry name" value="NITRATE/NITRITE SENSOR PROTEIN NARX-RELATED"/>
    <property type="match status" value="1"/>
</dbReference>
<keyword evidence="7" id="KW-0067">ATP-binding</keyword>
<evidence type="ECO:0000259" key="12">
    <source>
        <dbReference type="Pfam" id="PF07730"/>
    </source>
</evidence>